<name>A0A067PYA0_9AGAM</name>
<evidence type="ECO:0000313" key="1">
    <source>
        <dbReference type="EMBL" id="KDQ55311.1"/>
    </source>
</evidence>
<keyword evidence="2" id="KW-1185">Reference proteome</keyword>
<protein>
    <submittedName>
        <fullName evidence="1">Uncharacterized protein</fullName>
    </submittedName>
</protein>
<proteinExistence type="predicted"/>
<dbReference type="HOGENOM" id="CLU_1678162_0_0_1"/>
<gene>
    <name evidence="1" type="ORF">JAAARDRAFT_333380</name>
</gene>
<dbReference type="AlphaFoldDB" id="A0A067PYA0"/>
<accession>A0A067PYA0</accession>
<dbReference type="EMBL" id="KL197725">
    <property type="protein sequence ID" value="KDQ55311.1"/>
    <property type="molecule type" value="Genomic_DNA"/>
</dbReference>
<dbReference type="Proteomes" id="UP000027265">
    <property type="component" value="Unassembled WGS sequence"/>
</dbReference>
<organism evidence="1 2">
    <name type="scientific">Jaapia argillacea MUCL 33604</name>
    <dbReference type="NCBI Taxonomy" id="933084"/>
    <lineage>
        <taxon>Eukaryota</taxon>
        <taxon>Fungi</taxon>
        <taxon>Dikarya</taxon>
        <taxon>Basidiomycota</taxon>
        <taxon>Agaricomycotina</taxon>
        <taxon>Agaricomycetes</taxon>
        <taxon>Agaricomycetidae</taxon>
        <taxon>Jaapiales</taxon>
        <taxon>Jaapiaceae</taxon>
        <taxon>Jaapia</taxon>
    </lineage>
</organism>
<dbReference type="InParanoid" id="A0A067PYA0"/>
<evidence type="ECO:0000313" key="2">
    <source>
        <dbReference type="Proteomes" id="UP000027265"/>
    </source>
</evidence>
<reference evidence="2" key="1">
    <citation type="journal article" date="2014" name="Proc. Natl. Acad. Sci. U.S.A.">
        <title>Extensive sampling of basidiomycete genomes demonstrates inadequacy of the white-rot/brown-rot paradigm for wood decay fungi.</title>
        <authorList>
            <person name="Riley R."/>
            <person name="Salamov A.A."/>
            <person name="Brown D.W."/>
            <person name="Nagy L.G."/>
            <person name="Floudas D."/>
            <person name="Held B.W."/>
            <person name="Levasseur A."/>
            <person name="Lombard V."/>
            <person name="Morin E."/>
            <person name="Otillar R."/>
            <person name="Lindquist E.A."/>
            <person name="Sun H."/>
            <person name="LaButti K.M."/>
            <person name="Schmutz J."/>
            <person name="Jabbour D."/>
            <person name="Luo H."/>
            <person name="Baker S.E."/>
            <person name="Pisabarro A.G."/>
            <person name="Walton J.D."/>
            <person name="Blanchette R.A."/>
            <person name="Henrissat B."/>
            <person name="Martin F."/>
            <person name="Cullen D."/>
            <person name="Hibbett D.S."/>
            <person name="Grigoriev I.V."/>
        </authorList>
    </citation>
    <scope>NUCLEOTIDE SEQUENCE [LARGE SCALE GENOMIC DNA]</scope>
    <source>
        <strain evidence="2">MUCL 33604</strain>
    </source>
</reference>
<sequence length="157" mass="17686">MASCCGRLCARVGTWNVEDGGVLALEGIREFVEQPPEPRGGLRALCKLVATSWWLTSEVHLKHNHRGRKRPLCNRIYATSTDRYHIYFYGLHAPIHDEEPISHRRFATQIPHLHNAREPPRGSGGCSTNSLIGWFVIPSYALSYVAGEDGFQVNGYR</sequence>